<gene>
    <name evidence="1" type="ORF">P799_08845</name>
</gene>
<protein>
    <submittedName>
        <fullName evidence="1">Uncharacterized protein</fullName>
    </submittedName>
</protein>
<organism evidence="1 2">
    <name type="scientific">Lysinibacillus sphaericus CBAM5</name>
    <dbReference type="NCBI Taxonomy" id="1400869"/>
    <lineage>
        <taxon>Bacteria</taxon>
        <taxon>Bacillati</taxon>
        <taxon>Bacillota</taxon>
        <taxon>Bacilli</taxon>
        <taxon>Bacillales</taxon>
        <taxon>Bacillaceae</taxon>
        <taxon>Lysinibacillus</taxon>
    </lineage>
</organism>
<proteinExistence type="predicted"/>
<evidence type="ECO:0000313" key="1">
    <source>
        <dbReference type="EMBL" id="EWH33399.1"/>
    </source>
</evidence>
<dbReference type="Proteomes" id="UP000023555">
    <property type="component" value="Unassembled WGS sequence"/>
</dbReference>
<name>W7RSB0_LYSSH</name>
<accession>W7RSB0</accession>
<dbReference type="HOGENOM" id="CLU_3382569_0_0_9"/>
<reference evidence="1 2" key="1">
    <citation type="journal article" date="2015" name="Stand. Genomic Sci.">
        <title>Genome sequence and description of the mosquitocidal and heavy metal tolerant strain Lysinibacillus sphaericus CBAM5.</title>
        <authorList>
            <person name="Pena-Montenegro T.D."/>
            <person name="Lozano L."/>
            <person name="Dussan J."/>
        </authorList>
    </citation>
    <scope>NUCLEOTIDE SEQUENCE [LARGE SCALE GENOMIC DNA]</scope>
    <source>
        <strain evidence="1">CBAM5</strain>
    </source>
</reference>
<dbReference type="EMBL" id="AYKQ01000009">
    <property type="protein sequence ID" value="EWH33399.1"/>
    <property type="molecule type" value="Genomic_DNA"/>
</dbReference>
<sequence length="33" mass="4011">MVNPIRYNKTSWKRVMMKRSMMRKVLGGLTKRI</sequence>
<evidence type="ECO:0000313" key="2">
    <source>
        <dbReference type="Proteomes" id="UP000023555"/>
    </source>
</evidence>
<dbReference type="AlphaFoldDB" id="W7RSB0"/>
<comment type="caution">
    <text evidence="1">The sequence shown here is derived from an EMBL/GenBank/DDBJ whole genome shotgun (WGS) entry which is preliminary data.</text>
</comment>